<evidence type="ECO:0000256" key="4">
    <source>
        <dbReference type="SAM" id="MobiDB-lite"/>
    </source>
</evidence>
<comment type="caution">
    <text evidence="6">The sequence shown here is derived from an EMBL/GenBank/DDBJ whole genome shotgun (WGS) entry which is preliminary data.</text>
</comment>
<comment type="similarity">
    <text evidence="1">Belongs to the bacterial solute-binding protein 1 family.</text>
</comment>
<keyword evidence="7" id="KW-1185">Reference proteome</keyword>
<name>A0ABS4GM24_9BACL</name>
<accession>A0ABS4GM24</accession>
<keyword evidence="6" id="KW-0762">Sugar transport</keyword>
<evidence type="ECO:0000256" key="5">
    <source>
        <dbReference type="SAM" id="SignalP"/>
    </source>
</evidence>
<evidence type="ECO:0000256" key="3">
    <source>
        <dbReference type="ARBA" id="ARBA00022729"/>
    </source>
</evidence>
<dbReference type="SUPFAM" id="SSF53850">
    <property type="entry name" value="Periplasmic binding protein-like II"/>
    <property type="match status" value="1"/>
</dbReference>
<dbReference type="InterPro" id="IPR006059">
    <property type="entry name" value="SBP"/>
</dbReference>
<feature type="region of interest" description="Disordered" evidence="4">
    <location>
        <begin position="29"/>
        <end position="50"/>
    </location>
</feature>
<dbReference type="PROSITE" id="PS51257">
    <property type="entry name" value="PROKAR_LIPOPROTEIN"/>
    <property type="match status" value="1"/>
</dbReference>
<protein>
    <submittedName>
        <fullName evidence="6">Multiple sugar transport system substrate-binding protein</fullName>
    </submittedName>
</protein>
<evidence type="ECO:0000256" key="2">
    <source>
        <dbReference type="ARBA" id="ARBA00022448"/>
    </source>
</evidence>
<dbReference type="PANTHER" id="PTHR30061">
    <property type="entry name" value="MALTOSE-BINDING PERIPLASMIC PROTEIN"/>
    <property type="match status" value="1"/>
</dbReference>
<proteinExistence type="inferred from homology"/>
<dbReference type="RefSeq" id="WP_209809387.1">
    <property type="nucleotide sequence ID" value="NZ_JAGGKT010000002.1"/>
</dbReference>
<feature type="signal peptide" evidence="5">
    <location>
        <begin position="1"/>
        <end position="26"/>
    </location>
</feature>
<dbReference type="CDD" id="cd14748">
    <property type="entry name" value="PBP2_UgpB"/>
    <property type="match status" value="1"/>
</dbReference>
<dbReference type="Proteomes" id="UP001519343">
    <property type="component" value="Unassembled WGS sequence"/>
</dbReference>
<reference evidence="6 7" key="1">
    <citation type="submission" date="2021-03" db="EMBL/GenBank/DDBJ databases">
        <title>Genomic Encyclopedia of Type Strains, Phase IV (KMG-IV): sequencing the most valuable type-strain genomes for metagenomic binning, comparative biology and taxonomic classification.</title>
        <authorList>
            <person name="Goeker M."/>
        </authorList>
    </citation>
    <scope>NUCLEOTIDE SEQUENCE [LARGE SCALE GENOMIC DNA]</scope>
    <source>
        <strain evidence="6 7">DSM 24738</strain>
    </source>
</reference>
<feature type="compositionally biased region" description="Polar residues" evidence="4">
    <location>
        <begin position="38"/>
        <end position="47"/>
    </location>
</feature>
<dbReference type="Gene3D" id="3.40.190.10">
    <property type="entry name" value="Periplasmic binding protein-like II"/>
    <property type="match status" value="1"/>
</dbReference>
<evidence type="ECO:0000256" key="1">
    <source>
        <dbReference type="ARBA" id="ARBA00008520"/>
    </source>
</evidence>
<dbReference type="EMBL" id="JAGGKT010000002">
    <property type="protein sequence ID" value="MBP1931318.1"/>
    <property type="molecule type" value="Genomic_DNA"/>
</dbReference>
<gene>
    <name evidence="6" type="ORF">J2Z37_001315</name>
</gene>
<evidence type="ECO:0000313" key="7">
    <source>
        <dbReference type="Proteomes" id="UP001519343"/>
    </source>
</evidence>
<keyword evidence="2" id="KW-0813">Transport</keyword>
<evidence type="ECO:0000313" key="6">
    <source>
        <dbReference type="EMBL" id="MBP1931318.1"/>
    </source>
</evidence>
<feature type="chain" id="PRO_5045167178" evidence="5">
    <location>
        <begin position="27"/>
        <end position="429"/>
    </location>
</feature>
<dbReference type="Pfam" id="PF01547">
    <property type="entry name" value="SBP_bac_1"/>
    <property type="match status" value="1"/>
</dbReference>
<dbReference type="PANTHER" id="PTHR30061:SF50">
    <property type="entry name" value="MALTOSE_MALTODEXTRIN-BINDING PERIPLASMIC PROTEIN"/>
    <property type="match status" value="1"/>
</dbReference>
<organism evidence="6 7">
    <name type="scientific">Ammoniphilus resinae</name>
    <dbReference type="NCBI Taxonomy" id="861532"/>
    <lineage>
        <taxon>Bacteria</taxon>
        <taxon>Bacillati</taxon>
        <taxon>Bacillota</taxon>
        <taxon>Bacilli</taxon>
        <taxon>Bacillales</taxon>
        <taxon>Paenibacillaceae</taxon>
        <taxon>Aneurinibacillus group</taxon>
        <taxon>Ammoniphilus</taxon>
    </lineage>
</organism>
<sequence length="429" mass="48140">MKKMRPFRWMGVIVSLFMLMSTLLMACSSSEPKEEAKPTNSTPSSSSGEKKEITFVAAQYSNETGPFLQKVVEDFEKENSDIKVNLQIVGWDVLEQKVNTMVSTNQTPDILNLNHYAAYAGDDLLLPLDEVISPELKAKFYESFYQAGELDGTAYGLPLLASIRGLYYNKELFEQAGISEPPKTWEELRQTAKTIKEKTGVDGFGVPMTTFEGQAYFSYFIWGNGGDWKRDGKWVLNTPENVEGLQFLADLVQKDKVTNPQPTAINRDELQKVFGAGKVGMMITANFLPTILKKDAPNLQYGVAPIPTNEGKEPFNLGVEDFLMVFKSTKHPDAVGKFLDFLYDDKRYEEFMKTEGMLPATKAAGESMSNQDPLTAQFISQLPIAKFYPLTDPKFTEMRLETIKAVQEALLGQKTPQEALDQLQQKAEQ</sequence>
<keyword evidence="3 5" id="KW-0732">Signal</keyword>